<accession>A0A1K1SI00</accession>
<name>A0A1K1SI00_9BACT</name>
<dbReference type="Proteomes" id="UP001326715">
    <property type="component" value="Chromosome"/>
</dbReference>
<gene>
    <name evidence="1" type="ORF">SAMN05661012_05497</name>
    <name evidence="2" type="ORF">SR876_14120</name>
</gene>
<keyword evidence="4" id="KW-1185">Reference proteome</keyword>
<proteinExistence type="predicted"/>
<dbReference type="RefSeq" id="WP_072364604.1">
    <property type="nucleotide sequence ID" value="NZ_CP139972.1"/>
</dbReference>
<sequence length="363" mass="40893">MQHLIFDNNSGKSITLTCEETTLITETNTAGKVKTASKSFADHKEAVTQFLKKEWELLKKGAVMKAPTAALGHPLLHIYLGKGYTGCLSFAATPHGVYVYRPGDEQRDELVRITADGNIAEVLILPGLLAWEICYDAQRNMMLLDLDHYIYQYDFSAFTQLTHGLDKPASFASIGGDTWAYATHPAYYINSKKFPLDVEFVNGSIPFCAKLSPDGKLLALHHKVGEIQVISTEDDSVVNTLRGDFKIAEQLLWTRDSSQIIVHELYGGIRFFEMVTGDEVSEEGLMIPEAYSKDVGDCCLNEENSLLVCVQRTRGYVFDFVKKEFLYEFPLQHCVKRAQVRFMDDKTVGVRTDYGCFSIYRVK</sequence>
<dbReference type="AlphaFoldDB" id="A0A1K1SI00"/>
<evidence type="ECO:0000313" key="2">
    <source>
        <dbReference type="EMBL" id="WQG92650.1"/>
    </source>
</evidence>
<dbReference type="SUPFAM" id="SSF69322">
    <property type="entry name" value="Tricorn protease domain 2"/>
    <property type="match status" value="1"/>
</dbReference>
<protein>
    <recommendedName>
        <fullName evidence="5">WD40 repeat</fullName>
    </recommendedName>
</protein>
<evidence type="ECO:0000313" key="4">
    <source>
        <dbReference type="Proteomes" id="UP001326715"/>
    </source>
</evidence>
<dbReference type="EMBL" id="FPIZ01000023">
    <property type="protein sequence ID" value="SFW84024.1"/>
    <property type="molecule type" value="Genomic_DNA"/>
</dbReference>
<reference evidence="1 3" key="1">
    <citation type="submission" date="2016-11" db="EMBL/GenBank/DDBJ databases">
        <authorList>
            <person name="Jaros S."/>
            <person name="Januszkiewicz K."/>
            <person name="Wedrychowicz H."/>
        </authorList>
    </citation>
    <scope>NUCLEOTIDE SEQUENCE [LARGE SCALE GENOMIC DNA]</scope>
    <source>
        <strain evidence="1 3">DSM 784</strain>
    </source>
</reference>
<evidence type="ECO:0008006" key="5">
    <source>
        <dbReference type="Google" id="ProtNLM"/>
    </source>
</evidence>
<dbReference type="OrthoDB" id="9149857at2"/>
<dbReference type="Gene3D" id="2.130.10.10">
    <property type="entry name" value="YVTN repeat-like/Quinoprotein amine dehydrogenase"/>
    <property type="match status" value="1"/>
</dbReference>
<evidence type="ECO:0000313" key="3">
    <source>
        <dbReference type="Proteomes" id="UP000183788"/>
    </source>
</evidence>
<dbReference type="EMBL" id="CP140154">
    <property type="protein sequence ID" value="WQG92650.1"/>
    <property type="molecule type" value="Genomic_DNA"/>
</dbReference>
<dbReference type="Proteomes" id="UP000183788">
    <property type="component" value="Unassembled WGS sequence"/>
</dbReference>
<evidence type="ECO:0000313" key="1">
    <source>
        <dbReference type="EMBL" id="SFW84024.1"/>
    </source>
</evidence>
<reference evidence="2 4" key="2">
    <citation type="submission" date="2023-11" db="EMBL/GenBank/DDBJ databases">
        <title>MicrobeMod: A computational toolkit for identifying prokaryotic methylation and restriction-modification with nanopore sequencing.</title>
        <authorList>
            <person name="Crits-Christoph A."/>
            <person name="Kang S.C."/>
            <person name="Lee H."/>
            <person name="Ostrov N."/>
        </authorList>
    </citation>
    <scope>NUCLEOTIDE SEQUENCE [LARGE SCALE GENOMIC DNA]</scope>
    <source>
        <strain evidence="2 4">ATCC 23090</strain>
    </source>
</reference>
<dbReference type="InterPro" id="IPR015943">
    <property type="entry name" value="WD40/YVTN_repeat-like_dom_sf"/>
</dbReference>
<organism evidence="1 3">
    <name type="scientific">Chitinophaga sancti</name>
    <dbReference type="NCBI Taxonomy" id="1004"/>
    <lineage>
        <taxon>Bacteria</taxon>
        <taxon>Pseudomonadati</taxon>
        <taxon>Bacteroidota</taxon>
        <taxon>Chitinophagia</taxon>
        <taxon>Chitinophagales</taxon>
        <taxon>Chitinophagaceae</taxon>
        <taxon>Chitinophaga</taxon>
    </lineage>
</organism>